<evidence type="ECO:0000313" key="3">
    <source>
        <dbReference type="Proteomes" id="UP000617041"/>
    </source>
</evidence>
<comment type="caution">
    <text evidence="2">The sequence shown here is derived from an EMBL/GenBank/DDBJ whole genome shotgun (WGS) entry which is preliminary data.</text>
</comment>
<name>A0A934Q0Z6_9BURK</name>
<evidence type="ECO:0000259" key="1">
    <source>
        <dbReference type="Pfam" id="PF00534"/>
    </source>
</evidence>
<protein>
    <submittedName>
        <fullName evidence="2">Glycosyltransferase family 4 protein</fullName>
    </submittedName>
</protein>
<evidence type="ECO:0000313" key="2">
    <source>
        <dbReference type="EMBL" id="MBK0392262.1"/>
    </source>
</evidence>
<dbReference type="Pfam" id="PF00534">
    <property type="entry name" value="Glycos_transf_1"/>
    <property type="match status" value="1"/>
</dbReference>
<feature type="domain" description="Glycosyl transferase family 1" evidence="1">
    <location>
        <begin position="194"/>
        <end position="345"/>
    </location>
</feature>
<dbReference type="EMBL" id="JAEDAO010000001">
    <property type="protein sequence ID" value="MBK0392262.1"/>
    <property type="molecule type" value="Genomic_DNA"/>
</dbReference>
<gene>
    <name evidence="2" type="ORF">I8E28_06650</name>
</gene>
<dbReference type="CDD" id="cd03801">
    <property type="entry name" value="GT4_PimA-like"/>
    <property type="match status" value="1"/>
</dbReference>
<dbReference type="Gene3D" id="3.40.50.2000">
    <property type="entry name" value="Glycogen Phosphorylase B"/>
    <property type="match status" value="2"/>
</dbReference>
<accession>A0A934Q0Z6</accession>
<keyword evidence="3" id="KW-1185">Reference proteome</keyword>
<dbReference type="SUPFAM" id="SSF53756">
    <property type="entry name" value="UDP-Glycosyltransferase/glycogen phosphorylase"/>
    <property type="match status" value="1"/>
</dbReference>
<dbReference type="GO" id="GO:0016757">
    <property type="term" value="F:glycosyltransferase activity"/>
    <property type="evidence" value="ECO:0007669"/>
    <property type="project" value="InterPro"/>
</dbReference>
<proteinExistence type="predicted"/>
<sequence length="377" mass="40585">MHAPAGSIAQPQAQARRRFIYVAGPNTPMGGGMWKVAQYLVDAQPQGEPVLRMLETRGPGRALLSPLYLARAIGAIARGRWRKELAGVHVNVAERLSLVRKGVLMGACRLLGVPVVLHLHAAQLPQTYARLPGVGKLLVRWMFSLPQSCVVLGRTAADFVAGELRVPADRIEVVINGVPSPAVPRRTGERAVPHVVFLGNLSERKGVPDLLQALTHPALAHRRLRVSLAGGGDVEAFRTMATELGVQDRVEFLGWAGPELVGKLLADADVMVLPSHDEGLPLAILESLAHGVAVVCTPVGEIPNVLLNGRHAWFVEPGNPASIARGLAQVLGEPSMRERLEREGRALYDAEFSLPRFASAIARVHERHFGLSAAPRP</sequence>
<dbReference type="InterPro" id="IPR001296">
    <property type="entry name" value="Glyco_trans_1"/>
</dbReference>
<dbReference type="AlphaFoldDB" id="A0A934Q0Z6"/>
<dbReference type="PANTHER" id="PTHR12526:SF631">
    <property type="entry name" value="BLL6306 PROTEIN"/>
    <property type="match status" value="1"/>
</dbReference>
<dbReference type="Proteomes" id="UP000617041">
    <property type="component" value="Unassembled WGS sequence"/>
</dbReference>
<organism evidence="2 3">
    <name type="scientific">Ramlibacter algicola</name>
    <dbReference type="NCBI Taxonomy" id="2795217"/>
    <lineage>
        <taxon>Bacteria</taxon>
        <taxon>Pseudomonadati</taxon>
        <taxon>Pseudomonadota</taxon>
        <taxon>Betaproteobacteria</taxon>
        <taxon>Burkholderiales</taxon>
        <taxon>Comamonadaceae</taxon>
        <taxon>Ramlibacter</taxon>
    </lineage>
</organism>
<dbReference type="PANTHER" id="PTHR12526">
    <property type="entry name" value="GLYCOSYLTRANSFERASE"/>
    <property type="match status" value="1"/>
</dbReference>
<reference evidence="2" key="1">
    <citation type="submission" date="2020-12" db="EMBL/GenBank/DDBJ databases">
        <title>Ramlibacter sp. nov., isolated from a freshwater alga, Cryptomonas.</title>
        <authorList>
            <person name="Kim H.M."/>
            <person name="Jeon C.O."/>
        </authorList>
    </citation>
    <scope>NUCLEOTIDE SEQUENCE</scope>
    <source>
        <strain evidence="2">CrO1</strain>
    </source>
</reference>